<dbReference type="GO" id="GO:0042302">
    <property type="term" value="F:structural constituent of cuticle"/>
    <property type="evidence" value="ECO:0007669"/>
    <property type="project" value="InterPro"/>
</dbReference>
<feature type="region of interest" description="Disordered" evidence="2">
    <location>
        <begin position="176"/>
        <end position="227"/>
    </location>
</feature>
<feature type="domain" description="Nematode cuticle collagen N-terminal" evidence="4">
    <location>
        <begin position="14"/>
        <end position="66"/>
    </location>
</feature>
<dbReference type="Proteomes" id="UP001432027">
    <property type="component" value="Unassembled WGS sequence"/>
</dbReference>
<feature type="transmembrane region" description="Helical" evidence="3">
    <location>
        <begin position="20"/>
        <end position="43"/>
    </location>
</feature>
<dbReference type="AlphaFoldDB" id="A0AAV5SPV8"/>
<dbReference type="EMBL" id="BTSX01000002">
    <property type="protein sequence ID" value="GMS85407.1"/>
    <property type="molecule type" value="Genomic_DNA"/>
</dbReference>
<sequence>ADLDLLRRYHDYRRLARVSVVMATVSAVVVAMLIPSLAVFVQYTQSSVDNELSHCRWSAVALWKEYETLGTLKGVAGRLKRETYFGHFREPEDNETETTEQEQRKSGSYADKAYLMHQEVFMPARSRPVPSAYGRGGYDQSTTTTTTEKPMEKSAGYSGSAEPTTMDEINAYEGGPMVPQHPTTTGYGPAAPPQHVTSGEVHPPPRKPPTSPGYTPSRVDPYSPAYTPPRMPYTATYIGTTRRTPGAYPGYGSTIETTTGQQKNPYQEATTTEQPSYPPHYPDYHTPSAQFPEYQPEATTTEPEAYPTTTETFPGAQGYEIQTSSPAPATTKQAPSGYDGAETTTRRNQESKSGAPPGLAPRRGSAMSGGPGRPYKTKIEAPSTAPSSDQCCGCSYGEPGDPGPPGDDGERGDDGVPGLAGDHGADYQPDPYAFTSFGGPCYECLEGPVGRPGRDGRKGPRGNDGIPGAPGKPSFKSNPGLAGPPGPPGPDGEPGVPGEQGAEGQIVDTPAGVPGPSGPPGPKGPPGNPGPNGAKGRRGRAGRPGEMGDQGTPGTDGARGVDGPPGETGYPGAGASAACDHCAPPRLSPGYVVAAAAVRS</sequence>
<feature type="compositionally biased region" description="Polar residues" evidence="2">
    <location>
        <begin position="320"/>
        <end position="334"/>
    </location>
</feature>
<dbReference type="Pfam" id="PF01391">
    <property type="entry name" value="Collagen"/>
    <property type="match status" value="2"/>
</dbReference>
<dbReference type="InterPro" id="IPR008160">
    <property type="entry name" value="Collagen"/>
</dbReference>
<name>A0AAV5SPV8_9BILA</name>
<evidence type="ECO:0000313" key="6">
    <source>
        <dbReference type="Proteomes" id="UP001432027"/>
    </source>
</evidence>
<reference evidence="5" key="1">
    <citation type="submission" date="2023-10" db="EMBL/GenBank/DDBJ databases">
        <title>Genome assembly of Pristionchus species.</title>
        <authorList>
            <person name="Yoshida K."/>
            <person name="Sommer R.J."/>
        </authorList>
    </citation>
    <scope>NUCLEOTIDE SEQUENCE</scope>
    <source>
        <strain evidence="5">RS0144</strain>
    </source>
</reference>
<dbReference type="GO" id="GO:0005615">
    <property type="term" value="C:extracellular space"/>
    <property type="evidence" value="ECO:0007669"/>
    <property type="project" value="TreeGrafter"/>
</dbReference>
<evidence type="ECO:0000256" key="3">
    <source>
        <dbReference type="SAM" id="Phobius"/>
    </source>
</evidence>
<dbReference type="SMART" id="SM01088">
    <property type="entry name" value="Col_cuticle_N"/>
    <property type="match status" value="1"/>
</dbReference>
<keyword evidence="3" id="KW-0812">Transmembrane</keyword>
<feature type="region of interest" description="Disordered" evidence="2">
    <location>
        <begin position="451"/>
        <end position="587"/>
    </location>
</feature>
<evidence type="ECO:0000256" key="2">
    <source>
        <dbReference type="SAM" id="MobiDB-lite"/>
    </source>
</evidence>
<accession>A0AAV5SPV8</accession>
<feature type="region of interest" description="Disordered" evidence="2">
    <location>
        <begin position="87"/>
        <end position="106"/>
    </location>
</feature>
<feature type="compositionally biased region" description="Polar residues" evidence="2">
    <location>
        <begin position="254"/>
        <end position="275"/>
    </location>
</feature>
<dbReference type="PANTHER" id="PTHR24023:SF1082">
    <property type="entry name" value="COLLAGEN TRIPLE HELIX REPEAT"/>
    <property type="match status" value="1"/>
</dbReference>
<dbReference type="Pfam" id="PF01484">
    <property type="entry name" value="Col_cuticle_N"/>
    <property type="match status" value="1"/>
</dbReference>
<protein>
    <recommendedName>
        <fullName evidence="4">Nematode cuticle collagen N-terminal domain-containing protein</fullName>
    </recommendedName>
</protein>
<gene>
    <name evidence="5" type="ORF">PENTCL1PPCAC_7582</name>
</gene>
<keyword evidence="3" id="KW-1133">Transmembrane helix</keyword>
<keyword evidence="1" id="KW-0677">Repeat</keyword>
<feature type="compositionally biased region" description="Pro residues" evidence="2">
    <location>
        <begin position="516"/>
        <end position="529"/>
    </location>
</feature>
<proteinExistence type="predicted"/>
<feature type="compositionally biased region" description="Low complexity" evidence="2">
    <location>
        <begin position="292"/>
        <end position="314"/>
    </location>
</feature>
<feature type="region of interest" description="Disordered" evidence="2">
    <location>
        <begin position="127"/>
        <end position="164"/>
    </location>
</feature>
<keyword evidence="6" id="KW-1185">Reference proteome</keyword>
<dbReference type="InterPro" id="IPR050149">
    <property type="entry name" value="Collagen_superfamily"/>
</dbReference>
<dbReference type="InterPro" id="IPR002486">
    <property type="entry name" value="Col_cuticle_N"/>
</dbReference>
<dbReference type="GO" id="GO:0031012">
    <property type="term" value="C:extracellular matrix"/>
    <property type="evidence" value="ECO:0007669"/>
    <property type="project" value="TreeGrafter"/>
</dbReference>
<feature type="non-terminal residue" evidence="5">
    <location>
        <position position="1"/>
    </location>
</feature>
<evidence type="ECO:0000259" key="4">
    <source>
        <dbReference type="SMART" id="SM01088"/>
    </source>
</evidence>
<evidence type="ECO:0000256" key="1">
    <source>
        <dbReference type="ARBA" id="ARBA00022737"/>
    </source>
</evidence>
<comment type="caution">
    <text evidence="5">The sequence shown here is derived from an EMBL/GenBank/DDBJ whole genome shotgun (WGS) entry which is preliminary data.</text>
</comment>
<organism evidence="5 6">
    <name type="scientific">Pristionchus entomophagus</name>
    <dbReference type="NCBI Taxonomy" id="358040"/>
    <lineage>
        <taxon>Eukaryota</taxon>
        <taxon>Metazoa</taxon>
        <taxon>Ecdysozoa</taxon>
        <taxon>Nematoda</taxon>
        <taxon>Chromadorea</taxon>
        <taxon>Rhabditida</taxon>
        <taxon>Rhabditina</taxon>
        <taxon>Diplogasteromorpha</taxon>
        <taxon>Diplogasteroidea</taxon>
        <taxon>Neodiplogasteridae</taxon>
        <taxon>Pristionchus</taxon>
    </lineage>
</organism>
<evidence type="ECO:0000313" key="5">
    <source>
        <dbReference type="EMBL" id="GMS85407.1"/>
    </source>
</evidence>
<feature type="region of interest" description="Disordered" evidence="2">
    <location>
        <begin position="244"/>
        <end position="432"/>
    </location>
</feature>
<feature type="compositionally biased region" description="Pro residues" evidence="2">
    <location>
        <begin position="482"/>
        <end position="491"/>
    </location>
</feature>
<dbReference type="PANTHER" id="PTHR24023">
    <property type="entry name" value="COLLAGEN ALPHA"/>
    <property type="match status" value="1"/>
</dbReference>
<keyword evidence="3" id="KW-0472">Membrane</keyword>